<name>T5K4C9_MICMQ</name>
<dbReference type="SUPFAM" id="SSF53098">
    <property type="entry name" value="Ribonuclease H-like"/>
    <property type="match status" value="1"/>
</dbReference>
<accession>T5K4C9</accession>
<dbReference type="InterPro" id="IPR050900">
    <property type="entry name" value="Transposase_IS3/IS150/IS904"/>
</dbReference>
<gene>
    <name evidence="1" type="ORF">L687_04520</name>
</gene>
<evidence type="ECO:0000313" key="1">
    <source>
        <dbReference type="EMBL" id="EQM74731.1"/>
    </source>
</evidence>
<dbReference type="EMBL" id="ATAO01000206">
    <property type="protein sequence ID" value="EQM74731.1"/>
    <property type="molecule type" value="Genomic_DNA"/>
</dbReference>
<evidence type="ECO:0008006" key="3">
    <source>
        <dbReference type="Google" id="ProtNLM"/>
    </source>
</evidence>
<dbReference type="PANTHER" id="PTHR46889:SF4">
    <property type="entry name" value="TRANSPOSASE INSO FOR INSERTION SEQUENCE ELEMENT IS911B-RELATED"/>
    <property type="match status" value="1"/>
</dbReference>
<sequence length="84" mass="9124">MKSRLVVNAINNAATLRGDVAGCVVHSDRGSQLRSRKAIRRLARHHMVGSMGRVGAVGDNAAMESFFALLQKNVLNRRVGIALR</sequence>
<dbReference type="AlphaFoldDB" id="T5K4C9"/>
<comment type="caution">
    <text evidence="1">The sequence shown here is derived from an EMBL/GenBank/DDBJ whole genome shotgun (WGS) entry which is preliminary data.</text>
</comment>
<dbReference type="Proteomes" id="UP000016033">
    <property type="component" value="Unassembled WGS sequence"/>
</dbReference>
<dbReference type="PATRIC" id="fig|1333857.3.peg.2886"/>
<dbReference type="PANTHER" id="PTHR46889">
    <property type="entry name" value="TRANSPOSASE INSF FOR INSERTION SEQUENCE IS3B-RELATED"/>
    <property type="match status" value="1"/>
</dbReference>
<evidence type="ECO:0000313" key="2">
    <source>
        <dbReference type="Proteomes" id="UP000016033"/>
    </source>
</evidence>
<dbReference type="InterPro" id="IPR012337">
    <property type="entry name" value="RNaseH-like_sf"/>
</dbReference>
<organism evidence="1 2">
    <name type="scientific">Microbacterium maritypicum MF109</name>
    <dbReference type="NCBI Taxonomy" id="1333857"/>
    <lineage>
        <taxon>Bacteria</taxon>
        <taxon>Bacillati</taxon>
        <taxon>Actinomycetota</taxon>
        <taxon>Actinomycetes</taxon>
        <taxon>Micrococcales</taxon>
        <taxon>Microbacteriaceae</taxon>
        <taxon>Microbacterium</taxon>
    </lineage>
</organism>
<protein>
    <recommendedName>
        <fullName evidence="3">Integrase catalytic domain-containing protein</fullName>
    </recommendedName>
</protein>
<reference evidence="1 2" key="1">
    <citation type="journal article" date="2013" name="Genome Announc.">
        <title>Whole-genome sequences of five oyster-associated bacteria show potential for crude oil hydrocarbon degradation.</title>
        <authorList>
            <person name="Chauhan A."/>
            <person name="Green S."/>
            <person name="Pathak A."/>
            <person name="Thomas J."/>
            <person name="Venkatramanan R."/>
        </authorList>
    </citation>
    <scope>NUCLEOTIDE SEQUENCE [LARGE SCALE GENOMIC DNA]</scope>
    <source>
        <strain evidence="1 2">MF109</strain>
    </source>
</reference>
<proteinExistence type="predicted"/>